<dbReference type="Proteomes" id="UP000023430">
    <property type="component" value="Unassembled WGS sequence"/>
</dbReference>
<dbReference type="STRING" id="1449351.RISW2_01070"/>
<dbReference type="Pfam" id="PF06707">
    <property type="entry name" value="DUF1194"/>
    <property type="match status" value="1"/>
</dbReference>
<name>X7FG23_9RHOB</name>
<keyword evidence="3" id="KW-1185">Reference proteome</keyword>
<evidence type="ECO:0008006" key="4">
    <source>
        <dbReference type="Google" id="ProtNLM"/>
    </source>
</evidence>
<evidence type="ECO:0000313" key="3">
    <source>
        <dbReference type="Proteomes" id="UP000023430"/>
    </source>
</evidence>
<dbReference type="Gene3D" id="3.40.50.410">
    <property type="entry name" value="von Willebrand factor, type A domain"/>
    <property type="match status" value="1"/>
</dbReference>
<reference evidence="2 3" key="1">
    <citation type="submission" date="2014-01" db="EMBL/GenBank/DDBJ databases">
        <title>Roseivivax isoporae LMG 25204 Genome Sequencing.</title>
        <authorList>
            <person name="Lai Q."/>
            <person name="Li G."/>
            <person name="Shao Z."/>
        </authorList>
    </citation>
    <scope>NUCLEOTIDE SEQUENCE [LARGE SCALE GENOMIC DNA]</scope>
    <source>
        <strain evidence="2 3">LMG 25204</strain>
    </source>
</reference>
<proteinExistence type="predicted"/>
<dbReference type="EMBL" id="JAME01000001">
    <property type="protein sequence ID" value="ETX31001.1"/>
    <property type="molecule type" value="Genomic_DNA"/>
</dbReference>
<feature type="chain" id="PRO_5004978407" description="VWFA domain-containing protein" evidence="1">
    <location>
        <begin position="23"/>
        <end position="240"/>
    </location>
</feature>
<feature type="signal peptide" evidence="1">
    <location>
        <begin position="1"/>
        <end position="22"/>
    </location>
</feature>
<keyword evidence="1" id="KW-0732">Signal</keyword>
<dbReference type="eggNOG" id="COG2304">
    <property type="taxonomic scope" value="Bacteria"/>
</dbReference>
<organism evidence="2 3">
    <name type="scientific">Roseivivax isoporae LMG 25204</name>
    <dbReference type="NCBI Taxonomy" id="1449351"/>
    <lineage>
        <taxon>Bacteria</taxon>
        <taxon>Pseudomonadati</taxon>
        <taxon>Pseudomonadota</taxon>
        <taxon>Alphaproteobacteria</taxon>
        <taxon>Rhodobacterales</taxon>
        <taxon>Roseobacteraceae</taxon>
        <taxon>Roseivivax</taxon>
    </lineage>
</organism>
<dbReference type="SUPFAM" id="SSF53300">
    <property type="entry name" value="vWA-like"/>
    <property type="match status" value="1"/>
</dbReference>
<evidence type="ECO:0000313" key="2">
    <source>
        <dbReference type="EMBL" id="ETX31001.1"/>
    </source>
</evidence>
<sequence length="240" mass="24969">MRRMTCACALAAAALAPVAAAAQDTDLELVLLADASGSIDSSEIALQREGYAQAITDPEVLAAIAGTAYGSIAVTYVEWAASTAQVVDWTVVDGPESAEAFAAALVDTPRRAYGRNAIGGALLDALRLIETNDIEGWRRVIDFSGDSANSYSGPPVTEARDRVVAAGVTINGLPILRPDDPGRAQGGLEALYEERIIGGMGAFVVTAADRDSFAEAVRRKLILEISGEMPDPVAALPPGR</sequence>
<dbReference type="InterPro" id="IPR036465">
    <property type="entry name" value="vWFA_dom_sf"/>
</dbReference>
<gene>
    <name evidence="2" type="ORF">RISW2_01070</name>
</gene>
<accession>X7FG23</accession>
<dbReference type="AlphaFoldDB" id="X7FG23"/>
<evidence type="ECO:0000256" key="1">
    <source>
        <dbReference type="SAM" id="SignalP"/>
    </source>
</evidence>
<dbReference type="InterPro" id="IPR010607">
    <property type="entry name" value="DUF1194"/>
</dbReference>
<comment type="caution">
    <text evidence="2">The sequence shown here is derived from an EMBL/GenBank/DDBJ whole genome shotgun (WGS) entry which is preliminary data.</text>
</comment>
<protein>
    <recommendedName>
        <fullName evidence="4">VWFA domain-containing protein</fullName>
    </recommendedName>
</protein>